<dbReference type="EMBL" id="LAZR01001919">
    <property type="protein sequence ID" value="KKN37117.1"/>
    <property type="molecule type" value="Genomic_DNA"/>
</dbReference>
<evidence type="ECO:0000313" key="3">
    <source>
        <dbReference type="EMBL" id="KKN37117.1"/>
    </source>
</evidence>
<gene>
    <name evidence="3" type="ORF">LCGC14_0766820</name>
</gene>
<name>A0A0F9QJB8_9ZZZZ</name>
<protein>
    <recommendedName>
        <fullName evidence="2">DUF4136 domain-containing protein</fullName>
    </recommendedName>
</protein>
<feature type="domain" description="DUF4136" evidence="2">
    <location>
        <begin position="36"/>
        <end position="193"/>
    </location>
</feature>
<dbReference type="Pfam" id="PF13590">
    <property type="entry name" value="DUF4136"/>
    <property type="match status" value="1"/>
</dbReference>
<organism evidence="3">
    <name type="scientific">marine sediment metagenome</name>
    <dbReference type="NCBI Taxonomy" id="412755"/>
    <lineage>
        <taxon>unclassified sequences</taxon>
        <taxon>metagenomes</taxon>
        <taxon>ecological metagenomes</taxon>
    </lineage>
</organism>
<evidence type="ECO:0000259" key="2">
    <source>
        <dbReference type="Pfam" id="PF13590"/>
    </source>
</evidence>
<feature type="region of interest" description="Disordered" evidence="1">
    <location>
        <begin position="166"/>
        <end position="197"/>
    </location>
</feature>
<dbReference type="AlphaFoldDB" id="A0A0F9QJB8"/>
<comment type="caution">
    <text evidence="3">The sequence shown here is derived from an EMBL/GenBank/DDBJ whole genome shotgun (WGS) entry which is preliminary data.</text>
</comment>
<feature type="compositionally biased region" description="Polar residues" evidence="1">
    <location>
        <begin position="180"/>
        <end position="197"/>
    </location>
</feature>
<dbReference type="InterPro" id="IPR025411">
    <property type="entry name" value="DUF4136"/>
</dbReference>
<accession>A0A0F9QJB8</accession>
<sequence>MCYFELMHFIGANVMKNILIVAALTLLTACTQTPDWDYDKSANFSNFKTFAWVENASLTKDTNNYQINGLMEKRVRTAVNAELSQTLGMSLVDAAQADVLVNYHASVDKELEVDTFNVNYRPHWGYWGTGFQRDTTAREYEVGTLIIDIVDRESNQLVWRGAKEGRLKKNQSPEQREASINKTVSEILSNFPPQKQQ</sequence>
<evidence type="ECO:0000256" key="1">
    <source>
        <dbReference type="SAM" id="MobiDB-lite"/>
    </source>
</evidence>
<reference evidence="3" key="1">
    <citation type="journal article" date="2015" name="Nature">
        <title>Complex archaea that bridge the gap between prokaryotes and eukaryotes.</title>
        <authorList>
            <person name="Spang A."/>
            <person name="Saw J.H."/>
            <person name="Jorgensen S.L."/>
            <person name="Zaremba-Niedzwiedzka K."/>
            <person name="Martijn J."/>
            <person name="Lind A.E."/>
            <person name="van Eijk R."/>
            <person name="Schleper C."/>
            <person name="Guy L."/>
            <person name="Ettema T.J."/>
        </authorList>
    </citation>
    <scope>NUCLEOTIDE SEQUENCE</scope>
</reference>
<dbReference type="Gene3D" id="3.30.160.670">
    <property type="match status" value="1"/>
</dbReference>
<proteinExistence type="predicted"/>